<proteinExistence type="predicted"/>
<accession>A0A9P4JMI9</accession>
<dbReference type="Proteomes" id="UP000799536">
    <property type="component" value="Unassembled WGS sequence"/>
</dbReference>
<name>A0A9P4JMI9_9PLEO</name>
<dbReference type="AlphaFoldDB" id="A0A9P4JMI9"/>
<comment type="caution">
    <text evidence="1">The sequence shown here is derived from an EMBL/GenBank/DDBJ whole genome shotgun (WGS) entry which is preliminary data.</text>
</comment>
<evidence type="ECO:0000313" key="1">
    <source>
        <dbReference type="EMBL" id="KAF2202248.1"/>
    </source>
</evidence>
<evidence type="ECO:0000313" key="2">
    <source>
        <dbReference type="Proteomes" id="UP000799536"/>
    </source>
</evidence>
<dbReference type="OrthoDB" id="5424738at2759"/>
<protein>
    <submittedName>
        <fullName evidence="1">Uncharacterized protein</fullName>
    </submittedName>
</protein>
<dbReference type="EMBL" id="ML993943">
    <property type="protein sequence ID" value="KAF2202248.1"/>
    <property type="molecule type" value="Genomic_DNA"/>
</dbReference>
<sequence length="240" mass="27416">MYIWDFYKVTSTKDIEDQIVSTEDLSGCTVLIVASPLAVIMIHIWERRDNDIVSGTDQQGWLYDPTGAKQQAKDMEFAEKGKELLTALLMSCVIDIATGEHKVPSIENGYNGWYPYDTTSVFVIGPGANPEYEQPNSLWRNPWYTDPTINTNDDSANTIRQIYPNAAKTLIKMAEALVIPNAPDGRSKYYTYKRRYSNDPLHHTDDSEFIVLKPKIMSNGEVWTVMYWDDDKSRPIVRMA</sequence>
<reference evidence="1" key="1">
    <citation type="journal article" date="2020" name="Stud. Mycol.">
        <title>101 Dothideomycetes genomes: a test case for predicting lifestyles and emergence of pathogens.</title>
        <authorList>
            <person name="Haridas S."/>
            <person name="Albert R."/>
            <person name="Binder M."/>
            <person name="Bloem J."/>
            <person name="Labutti K."/>
            <person name="Salamov A."/>
            <person name="Andreopoulos B."/>
            <person name="Baker S."/>
            <person name="Barry K."/>
            <person name="Bills G."/>
            <person name="Bluhm B."/>
            <person name="Cannon C."/>
            <person name="Castanera R."/>
            <person name="Culley D."/>
            <person name="Daum C."/>
            <person name="Ezra D."/>
            <person name="Gonzalez J."/>
            <person name="Henrissat B."/>
            <person name="Kuo A."/>
            <person name="Liang C."/>
            <person name="Lipzen A."/>
            <person name="Lutzoni F."/>
            <person name="Magnuson J."/>
            <person name="Mondo S."/>
            <person name="Nolan M."/>
            <person name="Ohm R."/>
            <person name="Pangilinan J."/>
            <person name="Park H.-J."/>
            <person name="Ramirez L."/>
            <person name="Alfaro M."/>
            <person name="Sun H."/>
            <person name="Tritt A."/>
            <person name="Yoshinaga Y."/>
            <person name="Zwiers L.-H."/>
            <person name="Turgeon B."/>
            <person name="Goodwin S."/>
            <person name="Spatafora J."/>
            <person name="Crous P."/>
            <person name="Grigoriev I."/>
        </authorList>
    </citation>
    <scope>NUCLEOTIDE SEQUENCE</scope>
    <source>
        <strain evidence="1">ATCC 74209</strain>
    </source>
</reference>
<keyword evidence="2" id="KW-1185">Reference proteome</keyword>
<organism evidence="1 2">
    <name type="scientific">Delitschia confertaspora ATCC 74209</name>
    <dbReference type="NCBI Taxonomy" id="1513339"/>
    <lineage>
        <taxon>Eukaryota</taxon>
        <taxon>Fungi</taxon>
        <taxon>Dikarya</taxon>
        <taxon>Ascomycota</taxon>
        <taxon>Pezizomycotina</taxon>
        <taxon>Dothideomycetes</taxon>
        <taxon>Pleosporomycetidae</taxon>
        <taxon>Pleosporales</taxon>
        <taxon>Delitschiaceae</taxon>
        <taxon>Delitschia</taxon>
    </lineage>
</organism>
<gene>
    <name evidence="1" type="ORF">GQ43DRAFT_439846</name>
</gene>